<accession>A0ABU1TQR1</accession>
<sequence length="304" mass="34498">MVKKLKHNLESLLEKSEQKKTSNSEEQLLNDFMQSAYEKSEWVEAMGEKNQASEKIYTSIQKHINKKKVLPLYFRYAVAASIALLFGLGYFLSDGSPEMVTFKTAQLSDSIQLEDGSIIYLAANSVFEYPETFDKEERAVKLLKGNAFFEVTKDPEHPFIITSGAVKTKVLGTSFHIQLSKAKCNVMVVTGKVNVSSKNQSIDLLPNEEVSLIAGNLFKEKSETTSISSFYKENTELNNVSLKEVFKLLEYKYGINMKVKNKSVLDTRLTLFIERKASLESILNQINYITNLKFKLYEDTVTVN</sequence>
<dbReference type="EMBL" id="JAVDVI010000009">
    <property type="protein sequence ID" value="MDR6968319.1"/>
    <property type="molecule type" value="Genomic_DNA"/>
</dbReference>
<organism evidence="4 5">
    <name type="scientific">Flavobacterium arsenatis</name>
    <dbReference type="NCBI Taxonomy" id="1484332"/>
    <lineage>
        <taxon>Bacteria</taxon>
        <taxon>Pseudomonadati</taxon>
        <taxon>Bacteroidota</taxon>
        <taxon>Flavobacteriia</taxon>
        <taxon>Flavobacteriales</taxon>
        <taxon>Flavobacteriaceae</taxon>
        <taxon>Flavobacterium</taxon>
    </lineage>
</organism>
<dbReference type="Proteomes" id="UP001255185">
    <property type="component" value="Unassembled WGS sequence"/>
</dbReference>
<protein>
    <submittedName>
        <fullName evidence="4">Ferric-dicitrate binding protein FerR (Iron transport regulator)</fullName>
    </submittedName>
</protein>
<keyword evidence="1" id="KW-0812">Transmembrane</keyword>
<dbReference type="InterPro" id="IPR006860">
    <property type="entry name" value="FecR"/>
</dbReference>
<evidence type="ECO:0000256" key="1">
    <source>
        <dbReference type="SAM" id="Phobius"/>
    </source>
</evidence>
<dbReference type="Gene3D" id="3.55.50.30">
    <property type="match status" value="1"/>
</dbReference>
<name>A0ABU1TQR1_9FLAO</name>
<dbReference type="PANTHER" id="PTHR30273:SF2">
    <property type="entry name" value="PROTEIN FECR"/>
    <property type="match status" value="1"/>
</dbReference>
<dbReference type="InterPro" id="IPR032508">
    <property type="entry name" value="FecR_C"/>
</dbReference>
<proteinExistence type="predicted"/>
<dbReference type="InterPro" id="IPR012373">
    <property type="entry name" value="Ferrdict_sens_TM"/>
</dbReference>
<keyword evidence="5" id="KW-1185">Reference proteome</keyword>
<feature type="transmembrane region" description="Helical" evidence="1">
    <location>
        <begin position="72"/>
        <end position="92"/>
    </location>
</feature>
<evidence type="ECO:0000259" key="2">
    <source>
        <dbReference type="Pfam" id="PF04773"/>
    </source>
</evidence>
<gene>
    <name evidence="4" type="ORF">J2X31_002336</name>
</gene>
<dbReference type="PANTHER" id="PTHR30273">
    <property type="entry name" value="PERIPLASMIC SIGNAL SENSOR AND SIGMA FACTOR ACTIVATOR FECR-RELATED"/>
    <property type="match status" value="1"/>
</dbReference>
<evidence type="ECO:0000313" key="5">
    <source>
        <dbReference type="Proteomes" id="UP001255185"/>
    </source>
</evidence>
<keyword evidence="1" id="KW-0472">Membrane</keyword>
<dbReference type="Pfam" id="PF16344">
    <property type="entry name" value="FecR_C"/>
    <property type="match status" value="1"/>
</dbReference>
<reference evidence="4 5" key="1">
    <citation type="submission" date="2023-07" db="EMBL/GenBank/DDBJ databases">
        <title>Sorghum-associated microbial communities from plants grown in Nebraska, USA.</title>
        <authorList>
            <person name="Schachtman D."/>
        </authorList>
    </citation>
    <scope>NUCLEOTIDE SEQUENCE [LARGE SCALE GENOMIC DNA]</scope>
    <source>
        <strain evidence="4 5">3773</strain>
    </source>
</reference>
<dbReference type="RefSeq" id="WP_310026851.1">
    <property type="nucleotide sequence ID" value="NZ_JAVDVI010000009.1"/>
</dbReference>
<feature type="domain" description="FecR protein" evidence="2">
    <location>
        <begin position="109"/>
        <end position="194"/>
    </location>
</feature>
<evidence type="ECO:0000313" key="4">
    <source>
        <dbReference type="EMBL" id="MDR6968319.1"/>
    </source>
</evidence>
<feature type="domain" description="Protein FecR C-terminal" evidence="3">
    <location>
        <begin position="237"/>
        <end position="303"/>
    </location>
</feature>
<dbReference type="PIRSF" id="PIRSF018266">
    <property type="entry name" value="FecR"/>
    <property type="match status" value="1"/>
</dbReference>
<dbReference type="Pfam" id="PF04773">
    <property type="entry name" value="FecR"/>
    <property type="match status" value="1"/>
</dbReference>
<comment type="caution">
    <text evidence="4">The sequence shown here is derived from an EMBL/GenBank/DDBJ whole genome shotgun (WGS) entry which is preliminary data.</text>
</comment>
<keyword evidence="1" id="KW-1133">Transmembrane helix</keyword>
<dbReference type="Gene3D" id="2.60.120.1440">
    <property type="match status" value="1"/>
</dbReference>
<evidence type="ECO:0000259" key="3">
    <source>
        <dbReference type="Pfam" id="PF16344"/>
    </source>
</evidence>